<organism evidence="3">
    <name type="scientific">Vitrella brassicaformis</name>
    <dbReference type="NCBI Taxonomy" id="1169539"/>
    <lineage>
        <taxon>Eukaryota</taxon>
        <taxon>Sar</taxon>
        <taxon>Alveolata</taxon>
        <taxon>Colpodellida</taxon>
        <taxon>Vitrellaceae</taxon>
        <taxon>Vitrella</taxon>
    </lineage>
</organism>
<gene>
    <name evidence="3" type="ORF">VBRA1451_LOCUS8518</name>
</gene>
<feature type="compositionally biased region" description="Low complexity" evidence="1">
    <location>
        <begin position="69"/>
        <end position="111"/>
    </location>
</feature>
<keyword evidence="2" id="KW-0732">Signal</keyword>
<evidence type="ECO:0000313" key="3">
    <source>
        <dbReference type="EMBL" id="CAD9053455.1"/>
    </source>
</evidence>
<feature type="signal peptide" evidence="2">
    <location>
        <begin position="1"/>
        <end position="21"/>
    </location>
</feature>
<dbReference type="EMBL" id="HBGB01014742">
    <property type="protein sequence ID" value="CAD9053455.1"/>
    <property type="molecule type" value="Transcribed_RNA"/>
</dbReference>
<feature type="region of interest" description="Disordered" evidence="1">
    <location>
        <begin position="68"/>
        <end position="111"/>
    </location>
</feature>
<reference evidence="3" key="1">
    <citation type="submission" date="2021-01" db="EMBL/GenBank/DDBJ databases">
        <authorList>
            <person name="Corre E."/>
            <person name="Pelletier E."/>
            <person name="Niang G."/>
            <person name="Scheremetjew M."/>
            <person name="Finn R."/>
            <person name="Kale V."/>
            <person name="Holt S."/>
            <person name="Cochrane G."/>
            <person name="Meng A."/>
            <person name="Brown T."/>
            <person name="Cohen L."/>
        </authorList>
    </citation>
    <scope>NUCLEOTIDE SEQUENCE</scope>
    <source>
        <strain evidence="3">CCMP3346</strain>
    </source>
</reference>
<protein>
    <submittedName>
        <fullName evidence="3">Uncharacterized protein</fullName>
    </submittedName>
</protein>
<evidence type="ECO:0000256" key="1">
    <source>
        <dbReference type="SAM" id="MobiDB-lite"/>
    </source>
</evidence>
<name>A0A7S1JUU5_9ALVE</name>
<sequence>MASVVAAQLIMVLALVDECVAAVLSPSASRAPTATFIHPHVQTKRHRMSHERLRAPLSLRVLPHLPVLSPSTTATGTATAAHSPPTGDESAISSPPSLSPSPSRSLPPSASAPVGYSDAYLRWNAEHEEALARGVEPVQKTVGVLLIYPEPETPMTVGVFSNVTYTEPQARAMLYEAVNSCGGLFALQFVNKEANEIKAVGLLAQICDLRTSEFGVHVAFCTVDRTDLRQVEPTATDSGEPYTQGRVTLWQDTPNSYRTRGMCATMAEQIYNMDVQASRLEAELWRYNGNLHEAAKADARPSLEQRVEEMINSLYENPSTCEIWTCVCWAALLYHFDTPVRYEALQTQDSEQRLAFIWKAYQDLIDKLTKERQHFRRQQEAYGSSEEGNALGGLGGRASAYYVGLADGDVVRDVKASY</sequence>
<proteinExistence type="predicted"/>
<evidence type="ECO:0000256" key="2">
    <source>
        <dbReference type="SAM" id="SignalP"/>
    </source>
</evidence>
<dbReference type="AlphaFoldDB" id="A0A7S1JUU5"/>
<accession>A0A7S1JUU5</accession>
<feature type="chain" id="PRO_5031493113" evidence="2">
    <location>
        <begin position="22"/>
        <end position="418"/>
    </location>
</feature>